<name>A0A2U1EWG4_9PSEU</name>
<sequence length="88" mass="9196">MTLDREPGDTALDPEAVAREAAAAREVLEALGALEDADPVPAPRPEVLTRVLEGLRDLPAVTRDAARPAGRDDGPGGGPALPLPRRRT</sequence>
<reference evidence="2 3" key="1">
    <citation type="submission" date="2018-04" db="EMBL/GenBank/DDBJ databases">
        <title>Genomic Encyclopedia of Type Strains, Phase IV (KMG-IV): sequencing the most valuable type-strain genomes for metagenomic binning, comparative biology and taxonomic classification.</title>
        <authorList>
            <person name="Goeker M."/>
        </authorList>
    </citation>
    <scope>NUCLEOTIDE SEQUENCE [LARGE SCALE GENOMIC DNA]</scope>
    <source>
        <strain evidence="2 3">DSM 45771</strain>
    </source>
</reference>
<evidence type="ECO:0000313" key="3">
    <source>
        <dbReference type="Proteomes" id="UP000245639"/>
    </source>
</evidence>
<evidence type="ECO:0000256" key="1">
    <source>
        <dbReference type="SAM" id="MobiDB-lite"/>
    </source>
</evidence>
<proteinExistence type="predicted"/>
<dbReference type="AlphaFoldDB" id="A0A2U1EWG4"/>
<gene>
    <name evidence="2" type="ORF">C8D89_11862</name>
</gene>
<accession>A0A2U1EWG4</accession>
<organism evidence="2 3">
    <name type="scientific">Actinomycetospora cinnamomea</name>
    <dbReference type="NCBI Taxonomy" id="663609"/>
    <lineage>
        <taxon>Bacteria</taxon>
        <taxon>Bacillati</taxon>
        <taxon>Actinomycetota</taxon>
        <taxon>Actinomycetes</taxon>
        <taxon>Pseudonocardiales</taxon>
        <taxon>Pseudonocardiaceae</taxon>
        <taxon>Actinomycetospora</taxon>
    </lineage>
</organism>
<feature type="region of interest" description="Disordered" evidence="1">
    <location>
        <begin position="58"/>
        <end position="88"/>
    </location>
</feature>
<dbReference type="EMBL" id="QEKW01000018">
    <property type="protein sequence ID" value="PVZ04274.1"/>
    <property type="molecule type" value="Genomic_DNA"/>
</dbReference>
<dbReference type="Proteomes" id="UP000245639">
    <property type="component" value="Unassembled WGS sequence"/>
</dbReference>
<comment type="caution">
    <text evidence="2">The sequence shown here is derived from an EMBL/GenBank/DDBJ whole genome shotgun (WGS) entry which is preliminary data.</text>
</comment>
<protein>
    <submittedName>
        <fullName evidence="2">Uncharacterized protein</fullName>
    </submittedName>
</protein>
<keyword evidence="3" id="KW-1185">Reference proteome</keyword>
<evidence type="ECO:0000313" key="2">
    <source>
        <dbReference type="EMBL" id="PVZ04274.1"/>
    </source>
</evidence>
<dbReference type="RefSeq" id="WP_116710684.1">
    <property type="nucleotide sequence ID" value="NZ_QEKW01000018.1"/>
</dbReference>
<feature type="compositionally biased region" description="Basic and acidic residues" evidence="1">
    <location>
        <begin position="64"/>
        <end position="74"/>
    </location>
</feature>